<feature type="transmembrane region" description="Helical" evidence="14">
    <location>
        <begin position="219"/>
        <end position="237"/>
    </location>
</feature>
<evidence type="ECO:0000256" key="2">
    <source>
        <dbReference type="ARBA" id="ARBA00006666"/>
    </source>
</evidence>
<evidence type="ECO:0000256" key="14">
    <source>
        <dbReference type="SAM" id="Phobius"/>
    </source>
</evidence>
<keyword evidence="17" id="KW-1185">Reference proteome</keyword>
<keyword evidence="3 12" id="KW-0813">Transport</keyword>
<dbReference type="PRINTS" id="PR01095">
    <property type="entry name" value="TASKCHANNEL"/>
</dbReference>
<dbReference type="GO" id="GO:0022841">
    <property type="term" value="F:potassium ion leak channel activity"/>
    <property type="evidence" value="ECO:0007669"/>
    <property type="project" value="TreeGrafter"/>
</dbReference>
<dbReference type="PRINTS" id="PR01333">
    <property type="entry name" value="2POREKCHANEL"/>
</dbReference>
<protein>
    <recommendedName>
        <fullName evidence="12">Two pore potassium channel protein sup-9</fullName>
    </recommendedName>
</protein>
<evidence type="ECO:0000256" key="1">
    <source>
        <dbReference type="ARBA" id="ARBA00004141"/>
    </source>
</evidence>
<dbReference type="AlphaFoldDB" id="A0A2A2K7G6"/>
<dbReference type="Gene3D" id="1.10.287.70">
    <property type="match status" value="1"/>
</dbReference>
<organism evidence="16 17">
    <name type="scientific">Diploscapter pachys</name>
    <dbReference type="NCBI Taxonomy" id="2018661"/>
    <lineage>
        <taxon>Eukaryota</taxon>
        <taxon>Metazoa</taxon>
        <taxon>Ecdysozoa</taxon>
        <taxon>Nematoda</taxon>
        <taxon>Chromadorea</taxon>
        <taxon>Rhabditida</taxon>
        <taxon>Rhabditina</taxon>
        <taxon>Rhabditomorpha</taxon>
        <taxon>Rhabditoidea</taxon>
        <taxon>Rhabditidae</taxon>
        <taxon>Diploscapter</taxon>
    </lineage>
</organism>
<evidence type="ECO:0000313" key="16">
    <source>
        <dbReference type="EMBL" id="PAV69823.1"/>
    </source>
</evidence>
<dbReference type="Proteomes" id="UP000218231">
    <property type="component" value="Unassembled WGS sequence"/>
</dbReference>
<dbReference type="GO" id="GO:0030322">
    <property type="term" value="P:stabilization of membrane potential"/>
    <property type="evidence" value="ECO:0007669"/>
    <property type="project" value="TreeGrafter"/>
</dbReference>
<name>A0A2A2K7G6_9BILA</name>
<sequence>MAIDPKTTRTLLLIMTTFTYLLLGAAVFDWLESGEDAKLREEIAKIQTRMYSKYNFTSTDIELLETIIVKGMSHKAGFQWHFPGALYFATLVITTVGKIILHTSPILLTRIGLPVPTDGCYGHSSPETSEGKLFCMMFALAGIPLGLIMFQSIGERVNTFTAFCLHRVRDYCHRHSKPYLREVTPTHLLVVSLSIGTAIIIAGTYTFHVKENWSLFDAYYHCFITLSTIGFGDFVPLQQAFAPREEPGYYLFTLLFVLVGLAVFSACVNLLVLGFMAPNEDEVTAAHREPTSAIVLERFARSNSIVDSQLVGLQRPSKDSVAARNIRLRKRLFSIAPSSKFSDISQKSKLSEFFGEMCSVCFGRKLSDSKQKPTKYTLKRPPTQNIEHLLEPELRLSCSDLELSLGDQML</sequence>
<evidence type="ECO:0000256" key="12">
    <source>
        <dbReference type="PIRNR" id="PIRNR038061"/>
    </source>
</evidence>
<dbReference type="PIRSF" id="PIRSF038061">
    <property type="entry name" value="K_channel_subfamily_K_type"/>
    <property type="match status" value="1"/>
</dbReference>
<evidence type="ECO:0000259" key="15">
    <source>
        <dbReference type="Pfam" id="PF07885"/>
    </source>
</evidence>
<comment type="subcellular location">
    <subcellularLocation>
        <location evidence="1">Membrane</location>
        <topology evidence="1">Multi-pass membrane protein</topology>
    </subcellularLocation>
</comment>
<comment type="similarity">
    <text evidence="2 13">Belongs to the two pore domain potassium channel (TC 1.A.1.8) family.</text>
</comment>
<gene>
    <name evidence="16" type="ORF">WR25_26067</name>
</gene>
<dbReference type="GO" id="GO:0015271">
    <property type="term" value="F:outward rectifier potassium channel activity"/>
    <property type="evidence" value="ECO:0007669"/>
    <property type="project" value="TreeGrafter"/>
</dbReference>
<keyword evidence="5 13" id="KW-0812">Transmembrane</keyword>
<dbReference type="InterPro" id="IPR013099">
    <property type="entry name" value="K_chnl_dom"/>
</dbReference>
<keyword evidence="4 12" id="KW-0633">Potassium transport</keyword>
<evidence type="ECO:0000256" key="10">
    <source>
        <dbReference type="ARBA" id="ARBA00023136"/>
    </source>
</evidence>
<evidence type="ECO:0000256" key="9">
    <source>
        <dbReference type="ARBA" id="ARBA00023065"/>
    </source>
</evidence>
<dbReference type="OrthoDB" id="297496at2759"/>
<dbReference type="PANTHER" id="PTHR11003:SF172">
    <property type="entry name" value="TWO PORE POTASSIUM CHANNEL PROTEIN SUP-9"/>
    <property type="match status" value="1"/>
</dbReference>
<evidence type="ECO:0000256" key="6">
    <source>
        <dbReference type="ARBA" id="ARBA00022826"/>
    </source>
</evidence>
<dbReference type="InterPro" id="IPR003280">
    <property type="entry name" value="2pore_dom_K_chnl"/>
</dbReference>
<keyword evidence="11 13" id="KW-0407">Ion channel</keyword>
<dbReference type="STRING" id="2018661.A0A2A2K7G6"/>
<dbReference type="Pfam" id="PF07885">
    <property type="entry name" value="Ion_trans_2"/>
    <property type="match status" value="1"/>
</dbReference>
<feature type="transmembrane region" description="Helical" evidence="14">
    <location>
        <begin position="249"/>
        <end position="272"/>
    </location>
</feature>
<keyword evidence="9 12" id="KW-0406">Ion transport</keyword>
<dbReference type="InterPro" id="IPR003092">
    <property type="entry name" value="2pore_dom_K_chnl_TASK"/>
</dbReference>
<accession>A0A2A2K7G6</accession>
<evidence type="ECO:0000313" key="17">
    <source>
        <dbReference type="Proteomes" id="UP000218231"/>
    </source>
</evidence>
<comment type="caution">
    <text evidence="16">The sequence shown here is derived from an EMBL/GenBank/DDBJ whole genome shotgun (WGS) entry which is preliminary data.</text>
</comment>
<keyword evidence="6 12" id="KW-0631">Potassium channel</keyword>
<dbReference type="PANTHER" id="PTHR11003">
    <property type="entry name" value="POTASSIUM CHANNEL, SUBFAMILY K"/>
    <property type="match status" value="1"/>
</dbReference>
<proteinExistence type="inferred from homology"/>
<feature type="transmembrane region" description="Helical" evidence="14">
    <location>
        <begin position="80"/>
        <end position="101"/>
    </location>
</feature>
<dbReference type="EMBL" id="LIAE01009422">
    <property type="protein sequence ID" value="PAV69823.1"/>
    <property type="molecule type" value="Genomic_DNA"/>
</dbReference>
<evidence type="ECO:0000256" key="4">
    <source>
        <dbReference type="ARBA" id="ARBA00022538"/>
    </source>
</evidence>
<evidence type="ECO:0000256" key="13">
    <source>
        <dbReference type="RuleBase" id="RU003857"/>
    </source>
</evidence>
<dbReference type="GO" id="GO:0005886">
    <property type="term" value="C:plasma membrane"/>
    <property type="evidence" value="ECO:0007669"/>
    <property type="project" value="TreeGrafter"/>
</dbReference>
<feature type="transmembrane region" description="Helical" evidence="14">
    <location>
        <begin position="133"/>
        <end position="153"/>
    </location>
</feature>
<evidence type="ECO:0000256" key="11">
    <source>
        <dbReference type="ARBA" id="ARBA00023303"/>
    </source>
</evidence>
<keyword evidence="8 14" id="KW-1133">Transmembrane helix</keyword>
<feature type="transmembrane region" description="Helical" evidence="14">
    <location>
        <begin position="188"/>
        <end position="207"/>
    </location>
</feature>
<feature type="domain" description="Potassium channel" evidence="15">
    <location>
        <begin position="197"/>
        <end position="271"/>
    </location>
</feature>
<dbReference type="SUPFAM" id="SSF81324">
    <property type="entry name" value="Voltage-gated potassium channels"/>
    <property type="match status" value="2"/>
</dbReference>
<reference evidence="16 17" key="1">
    <citation type="journal article" date="2017" name="Curr. Biol.">
        <title>Genome architecture and evolution of a unichromosomal asexual nematode.</title>
        <authorList>
            <person name="Fradin H."/>
            <person name="Zegar C."/>
            <person name="Gutwein M."/>
            <person name="Lucas J."/>
            <person name="Kovtun M."/>
            <person name="Corcoran D."/>
            <person name="Baugh L.R."/>
            <person name="Kiontke K."/>
            <person name="Gunsalus K."/>
            <person name="Fitch D.H."/>
            <person name="Piano F."/>
        </authorList>
    </citation>
    <scope>NUCLEOTIDE SEQUENCE [LARGE SCALE GENOMIC DNA]</scope>
    <source>
        <strain evidence="16">PF1309</strain>
    </source>
</reference>
<keyword evidence="10 12" id="KW-0472">Membrane</keyword>
<evidence type="ECO:0000256" key="8">
    <source>
        <dbReference type="ARBA" id="ARBA00022989"/>
    </source>
</evidence>
<evidence type="ECO:0000256" key="3">
    <source>
        <dbReference type="ARBA" id="ARBA00022448"/>
    </source>
</evidence>
<feature type="transmembrane region" description="Helical" evidence="14">
    <location>
        <begin position="12"/>
        <end position="31"/>
    </location>
</feature>
<evidence type="ECO:0000256" key="7">
    <source>
        <dbReference type="ARBA" id="ARBA00022958"/>
    </source>
</evidence>
<keyword evidence="7 12" id="KW-0630">Potassium</keyword>
<evidence type="ECO:0000256" key="5">
    <source>
        <dbReference type="ARBA" id="ARBA00022692"/>
    </source>
</evidence>